<reference evidence="4 5" key="1">
    <citation type="submission" date="2022-02" db="EMBL/GenBank/DDBJ databases">
        <title>Paenibacillus sp. MBLB1776 Whole Genome Shotgun Sequencing.</title>
        <authorList>
            <person name="Hwang C.Y."/>
            <person name="Cho E.-S."/>
            <person name="Seo M.-J."/>
        </authorList>
    </citation>
    <scope>NUCLEOTIDE SEQUENCE [LARGE SCALE GENOMIC DNA]</scope>
    <source>
        <strain evidence="4 5">MBLB1776</strain>
    </source>
</reference>
<dbReference type="PANTHER" id="PTHR37302:SF3">
    <property type="entry name" value="DAMAGE-INDUCIBLE PROTEIN DINB"/>
    <property type="match status" value="1"/>
</dbReference>
<accession>A0AA96RDB3</accession>
<evidence type="ECO:0000256" key="3">
    <source>
        <dbReference type="PIRSR" id="PIRSR607837-1"/>
    </source>
</evidence>
<feature type="binding site" evidence="3">
    <location>
        <position position="114"/>
    </location>
    <ligand>
        <name>a divalent metal cation</name>
        <dbReference type="ChEBI" id="CHEBI:60240"/>
    </ligand>
</feature>
<evidence type="ECO:0000313" key="5">
    <source>
        <dbReference type="Proteomes" id="UP001305702"/>
    </source>
</evidence>
<dbReference type="Proteomes" id="UP001305702">
    <property type="component" value="Chromosome"/>
</dbReference>
<dbReference type="SUPFAM" id="SSF109854">
    <property type="entry name" value="DinB/YfiT-like putative metalloenzymes"/>
    <property type="match status" value="1"/>
</dbReference>
<dbReference type="Pfam" id="PF05163">
    <property type="entry name" value="DinB"/>
    <property type="match status" value="1"/>
</dbReference>
<evidence type="ECO:0000256" key="2">
    <source>
        <dbReference type="ARBA" id="ARBA00022723"/>
    </source>
</evidence>
<feature type="binding site" evidence="3">
    <location>
        <position position="118"/>
    </location>
    <ligand>
        <name>a divalent metal cation</name>
        <dbReference type="ChEBI" id="CHEBI:60240"/>
    </ligand>
</feature>
<gene>
    <name evidence="4" type="ORF">MJA45_18575</name>
</gene>
<dbReference type="PANTHER" id="PTHR37302">
    <property type="entry name" value="SLR1116 PROTEIN"/>
    <property type="match status" value="1"/>
</dbReference>
<organism evidence="4 5">
    <name type="scientific">Paenibacillus aurantius</name>
    <dbReference type="NCBI Taxonomy" id="2918900"/>
    <lineage>
        <taxon>Bacteria</taxon>
        <taxon>Bacillati</taxon>
        <taxon>Bacillota</taxon>
        <taxon>Bacilli</taxon>
        <taxon>Bacillales</taxon>
        <taxon>Paenibacillaceae</taxon>
        <taxon>Paenibacillus</taxon>
    </lineage>
</organism>
<dbReference type="InterPro" id="IPR007837">
    <property type="entry name" value="DinB"/>
</dbReference>
<feature type="binding site" evidence="3">
    <location>
        <position position="35"/>
    </location>
    <ligand>
        <name>a divalent metal cation</name>
        <dbReference type="ChEBI" id="CHEBI:60240"/>
    </ligand>
</feature>
<keyword evidence="5" id="KW-1185">Reference proteome</keyword>
<comment type="similarity">
    <text evidence="1">Belongs to the DinB family.</text>
</comment>
<keyword evidence="2 3" id="KW-0479">Metal-binding</keyword>
<protein>
    <submittedName>
        <fullName evidence="4">DinB family protein</fullName>
    </submittedName>
</protein>
<dbReference type="AlphaFoldDB" id="A0AA96RDB3"/>
<dbReference type="InterPro" id="IPR034660">
    <property type="entry name" value="DinB/YfiT-like"/>
</dbReference>
<proteinExistence type="inferred from homology"/>
<name>A0AA96RDB3_9BACL</name>
<evidence type="ECO:0000313" key="4">
    <source>
        <dbReference type="EMBL" id="WNQ09627.1"/>
    </source>
</evidence>
<dbReference type="EMBL" id="CP130318">
    <property type="protein sequence ID" value="WNQ09627.1"/>
    <property type="molecule type" value="Genomic_DNA"/>
</dbReference>
<dbReference type="GO" id="GO:0046872">
    <property type="term" value="F:metal ion binding"/>
    <property type="evidence" value="ECO:0007669"/>
    <property type="project" value="UniProtKB-KW"/>
</dbReference>
<dbReference type="KEGG" id="paun:MJA45_18575"/>
<dbReference type="Gene3D" id="1.20.120.450">
    <property type="entry name" value="dinb family like domain"/>
    <property type="match status" value="1"/>
</dbReference>
<sequence>MVRDEWFELSEQISRDELMRKRIGGVGGILSTLIHIVDVENSWIRGIQGKPDIQLQFDKYNSIQQIRNLSNSLRTEIRPFLETWKNDFEHDIVTIPWTEGLYTKGEILRHVIAHEIHHIGQLSVWVRDIGLQPVSANYIGRGLL</sequence>
<evidence type="ECO:0000256" key="1">
    <source>
        <dbReference type="ARBA" id="ARBA00008635"/>
    </source>
</evidence>